<dbReference type="InterPro" id="IPR006016">
    <property type="entry name" value="UspA"/>
</dbReference>
<dbReference type="RefSeq" id="WP_115932548.1">
    <property type="nucleotide sequence ID" value="NZ_QREH01000001.1"/>
</dbReference>
<dbReference type="Proteomes" id="UP000256727">
    <property type="component" value="Unassembled WGS sequence"/>
</dbReference>
<keyword evidence="4" id="KW-1185">Reference proteome</keyword>
<dbReference type="PANTHER" id="PTHR46553">
    <property type="entry name" value="ADENINE NUCLEOTIDE ALPHA HYDROLASES-LIKE SUPERFAMILY PROTEIN"/>
    <property type="match status" value="1"/>
</dbReference>
<sequence>MTGSQEQDNTPSTQDAATTHGIVVGVDGSEQSVSAAKWAAREAELRGLPLTLVTAYTMPVFAASALEAGYGVPDDTMIRDGAMQVLQGVVNQLGQLEVPLVHRVEMGDAAGVLVDYSANANLLVAGSRGRGGFFGRLLGSVASALPAHAKCPVVIVPKGEHASRAAAGVPVIVGVDGSEQGRIAALAAALEAEVRQSPLRVVIAMPPISGAVAWLPATVDEQSLVGEMRERLEAGIDWLKSEFPSLEITSDIVDGVPVDVMVNESKTARLTVVGTRGHGGFTGALLGSTSQGVISHAHGPVMVVPYLKDSRLAHRASFGPTFS</sequence>
<dbReference type="SUPFAM" id="SSF52402">
    <property type="entry name" value="Adenine nucleotide alpha hydrolases-like"/>
    <property type="match status" value="2"/>
</dbReference>
<feature type="domain" description="UspA" evidence="2">
    <location>
        <begin position="171"/>
        <end position="305"/>
    </location>
</feature>
<accession>A0A3D9LGX2</accession>
<protein>
    <submittedName>
        <fullName evidence="3">Nucleotide-binding universal stress UspA family protein</fullName>
    </submittedName>
</protein>
<dbReference type="Pfam" id="PF00582">
    <property type="entry name" value="Usp"/>
    <property type="match status" value="2"/>
</dbReference>
<name>A0A3D9LGX2_9MICC</name>
<dbReference type="InterPro" id="IPR014729">
    <property type="entry name" value="Rossmann-like_a/b/a_fold"/>
</dbReference>
<reference evidence="3 4" key="1">
    <citation type="submission" date="2018-07" db="EMBL/GenBank/DDBJ databases">
        <title>Sequencing the genomes of 1000 actinobacteria strains.</title>
        <authorList>
            <person name="Klenk H.-P."/>
        </authorList>
    </citation>
    <scope>NUCLEOTIDE SEQUENCE [LARGE SCALE GENOMIC DNA]</scope>
    <source>
        <strain evidence="3 4">DSM 14442</strain>
    </source>
</reference>
<evidence type="ECO:0000256" key="1">
    <source>
        <dbReference type="ARBA" id="ARBA00008791"/>
    </source>
</evidence>
<organism evidence="3 4">
    <name type="scientific">Citricoccus muralis</name>
    <dbReference type="NCBI Taxonomy" id="169134"/>
    <lineage>
        <taxon>Bacteria</taxon>
        <taxon>Bacillati</taxon>
        <taxon>Actinomycetota</taxon>
        <taxon>Actinomycetes</taxon>
        <taxon>Micrococcales</taxon>
        <taxon>Micrococcaceae</taxon>
        <taxon>Citricoccus</taxon>
    </lineage>
</organism>
<feature type="domain" description="UspA" evidence="2">
    <location>
        <begin position="22"/>
        <end position="157"/>
    </location>
</feature>
<dbReference type="OrthoDB" id="267918at2"/>
<comment type="similarity">
    <text evidence="1">Belongs to the universal stress protein A family.</text>
</comment>
<dbReference type="InterPro" id="IPR006015">
    <property type="entry name" value="Universal_stress_UspA"/>
</dbReference>
<proteinExistence type="inferred from homology"/>
<dbReference type="AlphaFoldDB" id="A0A3D9LGX2"/>
<evidence type="ECO:0000259" key="2">
    <source>
        <dbReference type="Pfam" id="PF00582"/>
    </source>
</evidence>
<dbReference type="PRINTS" id="PR01438">
    <property type="entry name" value="UNVRSLSTRESS"/>
</dbReference>
<dbReference type="Gene3D" id="3.40.50.620">
    <property type="entry name" value="HUPs"/>
    <property type="match status" value="2"/>
</dbReference>
<gene>
    <name evidence="3" type="ORF">C8E99_2499</name>
</gene>
<dbReference type="PANTHER" id="PTHR46553:SF3">
    <property type="entry name" value="ADENINE NUCLEOTIDE ALPHA HYDROLASES-LIKE SUPERFAMILY PROTEIN"/>
    <property type="match status" value="1"/>
</dbReference>
<evidence type="ECO:0000313" key="3">
    <source>
        <dbReference type="EMBL" id="REE04657.1"/>
    </source>
</evidence>
<dbReference type="EMBL" id="QREH01000001">
    <property type="protein sequence ID" value="REE04657.1"/>
    <property type="molecule type" value="Genomic_DNA"/>
</dbReference>
<comment type="caution">
    <text evidence="3">The sequence shown here is derived from an EMBL/GenBank/DDBJ whole genome shotgun (WGS) entry which is preliminary data.</text>
</comment>
<evidence type="ECO:0000313" key="4">
    <source>
        <dbReference type="Proteomes" id="UP000256727"/>
    </source>
</evidence>